<dbReference type="OrthoDB" id="2112405at2"/>
<name>A0A1G8E3Z9_9BACI</name>
<reference evidence="1 2" key="1">
    <citation type="submission" date="2016-10" db="EMBL/GenBank/DDBJ databases">
        <authorList>
            <person name="de Groot N.N."/>
        </authorList>
    </citation>
    <scope>NUCLEOTIDE SEQUENCE [LARGE SCALE GENOMIC DNA]</scope>
    <source>
        <strain evidence="2">P4B,CCM 7963,CECT 7998,DSM 25260,IBRC-M 10614,KCTC 13821</strain>
    </source>
</reference>
<evidence type="ECO:0000313" key="2">
    <source>
        <dbReference type="Proteomes" id="UP000199017"/>
    </source>
</evidence>
<dbReference type="STRING" id="930129.SAMN05216352_10261"/>
<proteinExistence type="predicted"/>
<dbReference type="AlphaFoldDB" id="A0A1G8E3Z9"/>
<gene>
    <name evidence="1" type="ORF">SAMN05216352_10261</name>
</gene>
<accession>A0A1G8E3Z9</accession>
<evidence type="ECO:0000313" key="1">
    <source>
        <dbReference type="EMBL" id="SDH64604.1"/>
    </source>
</evidence>
<sequence>MEGVLKRALESGRPIESIYEAKDGRLSQRTVTVHRMNKKEVLVWCHAQHGFRSLKISYRQDQ</sequence>
<evidence type="ECO:0008006" key="3">
    <source>
        <dbReference type="Google" id="ProtNLM"/>
    </source>
</evidence>
<keyword evidence="2" id="KW-1185">Reference proteome</keyword>
<organism evidence="1 2">
    <name type="scientific">Alteribacillus bidgolensis</name>
    <dbReference type="NCBI Taxonomy" id="930129"/>
    <lineage>
        <taxon>Bacteria</taxon>
        <taxon>Bacillati</taxon>
        <taxon>Bacillota</taxon>
        <taxon>Bacilli</taxon>
        <taxon>Bacillales</taxon>
        <taxon>Bacillaceae</taxon>
        <taxon>Alteribacillus</taxon>
    </lineage>
</organism>
<dbReference type="RefSeq" id="WP_091580924.1">
    <property type="nucleotide sequence ID" value="NZ_FNDU01000002.1"/>
</dbReference>
<dbReference type="Proteomes" id="UP000199017">
    <property type="component" value="Unassembled WGS sequence"/>
</dbReference>
<dbReference type="EMBL" id="FNDU01000002">
    <property type="protein sequence ID" value="SDH64604.1"/>
    <property type="molecule type" value="Genomic_DNA"/>
</dbReference>
<protein>
    <recommendedName>
        <fullName evidence="3">WYL domain-containing protein</fullName>
    </recommendedName>
</protein>